<keyword evidence="4" id="KW-1185">Reference proteome</keyword>
<proteinExistence type="predicted"/>
<feature type="compositionally biased region" description="Polar residues" evidence="1">
    <location>
        <begin position="21"/>
        <end position="35"/>
    </location>
</feature>
<dbReference type="Proteomes" id="UP000298050">
    <property type="component" value="Unassembled WGS sequence"/>
</dbReference>
<evidence type="ECO:0000256" key="2">
    <source>
        <dbReference type="SAM" id="Phobius"/>
    </source>
</evidence>
<keyword evidence="2" id="KW-0472">Membrane</keyword>
<gene>
    <name evidence="3" type="ORF">E4634_06335</name>
</gene>
<accession>A0A4Z0M538</accession>
<evidence type="ECO:0000313" key="3">
    <source>
        <dbReference type="EMBL" id="TGD74813.1"/>
    </source>
</evidence>
<evidence type="ECO:0000313" key="4">
    <source>
        <dbReference type="Proteomes" id="UP000298050"/>
    </source>
</evidence>
<evidence type="ECO:0000256" key="1">
    <source>
        <dbReference type="SAM" id="MobiDB-lite"/>
    </source>
</evidence>
<feature type="transmembrane region" description="Helical" evidence="2">
    <location>
        <begin position="104"/>
        <end position="124"/>
    </location>
</feature>
<feature type="region of interest" description="Disordered" evidence="1">
    <location>
        <begin position="1"/>
        <end position="35"/>
    </location>
</feature>
<dbReference type="AlphaFoldDB" id="A0A4Z0M538"/>
<dbReference type="RefSeq" id="WP_135441931.1">
    <property type="nucleotide sequence ID" value="NZ_SRLE01000005.1"/>
</dbReference>
<organism evidence="3 4">
    <name type="scientific">Mangrovimicrobium sediminis</name>
    <dbReference type="NCBI Taxonomy" id="2562682"/>
    <lineage>
        <taxon>Bacteria</taxon>
        <taxon>Pseudomonadati</taxon>
        <taxon>Pseudomonadota</taxon>
        <taxon>Gammaproteobacteria</taxon>
        <taxon>Cellvibrionales</taxon>
        <taxon>Halieaceae</taxon>
        <taxon>Mangrovimicrobium</taxon>
    </lineage>
</organism>
<comment type="caution">
    <text evidence="3">The sequence shown here is derived from an EMBL/GenBank/DDBJ whole genome shotgun (WGS) entry which is preliminary data.</text>
</comment>
<dbReference type="EMBL" id="SRLE01000005">
    <property type="protein sequence ID" value="TGD74813.1"/>
    <property type="molecule type" value="Genomic_DNA"/>
</dbReference>
<keyword evidence="2" id="KW-1133">Transmembrane helix</keyword>
<keyword evidence="2" id="KW-0812">Transmembrane</keyword>
<reference evidence="3 4" key="1">
    <citation type="submission" date="2019-04" db="EMBL/GenBank/DDBJ databases">
        <title>Taxonomy of novel Haliea sp. from mangrove soil of West Coast of India.</title>
        <authorList>
            <person name="Verma A."/>
            <person name="Kumar P."/>
            <person name="Krishnamurthi S."/>
        </authorList>
    </citation>
    <scope>NUCLEOTIDE SEQUENCE [LARGE SCALE GENOMIC DNA]</scope>
    <source>
        <strain evidence="3 4">SAOS-164</strain>
    </source>
</reference>
<sequence length="130" mass="13504">MLATDEDGLPLASDWTGSDPGETSTRDTSLGNTAGINEIVPNKNITIEIFDSVAPSPPFGSNFQSQYDDIAARPQPAAFSLTFNPGDCSSAPVLVAAEVEPVPVLPQAALGALAALMLLVGGFISRRRFG</sequence>
<name>A0A4Z0M538_9GAMM</name>
<protein>
    <submittedName>
        <fullName evidence="3">Uncharacterized protein</fullName>
    </submittedName>
</protein>